<evidence type="ECO:0000256" key="1">
    <source>
        <dbReference type="SAM" id="Phobius"/>
    </source>
</evidence>
<organism evidence="2 3">
    <name type="scientific">Gordonia humi</name>
    <dbReference type="NCBI Taxonomy" id="686429"/>
    <lineage>
        <taxon>Bacteria</taxon>
        <taxon>Bacillati</taxon>
        <taxon>Actinomycetota</taxon>
        <taxon>Actinomycetes</taxon>
        <taxon>Mycobacteriales</taxon>
        <taxon>Gordoniaceae</taxon>
        <taxon>Gordonia</taxon>
    </lineage>
</organism>
<proteinExistence type="predicted"/>
<dbReference type="EMBL" id="JACIFP010000001">
    <property type="protein sequence ID" value="MBB4133463.1"/>
    <property type="molecule type" value="Genomic_DNA"/>
</dbReference>
<comment type="caution">
    <text evidence="2">The sequence shown here is derived from an EMBL/GenBank/DDBJ whole genome shotgun (WGS) entry which is preliminary data.</text>
</comment>
<keyword evidence="1" id="KW-0472">Membrane</keyword>
<dbReference type="Proteomes" id="UP000551501">
    <property type="component" value="Unassembled WGS sequence"/>
</dbReference>
<accession>A0A840ET41</accession>
<dbReference type="InterPro" id="IPR021414">
    <property type="entry name" value="DUF3054"/>
</dbReference>
<feature type="transmembrane region" description="Helical" evidence="1">
    <location>
        <begin position="12"/>
        <end position="32"/>
    </location>
</feature>
<reference evidence="2 3" key="1">
    <citation type="submission" date="2020-08" db="EMBL/GenBank/DDBJ databases">
        <title>Sequencing the genomes of 1000 actinobacteria strains.</title>
        <authorList>
            <person name="Klenk H.-P."/>
        </authorList>
    </citation>
    <scope>NUCLEOTIDE SEQUENCE [LARGE SCALE GENOMIC DNA]</scope>
    <source>
        <strain evidence="2 3">DSM 45298</strain>
    </source>
</reference>
<dbReference type="Pfam" id="PF11255">
    <property type="entry name" value="DUF3054"/>
    <property type="match status" value="1"/>
</dbReference>
<keyword evidence="1" id="KW-1133">Transmembrane helix</keyword>
<feature type="transmembrane region" description="Helical" evidence="1">
    <location>
        <begin position="107"/>
        <end position="131"/>
    </location>
</feature>
<keyword evidence="3" id="KW-1185">Reference proteome</keyword>
<evidence type="ECO:0000313" key="3">
    <source>
        <dbReference type="Proteomes" id="UP000551501"/>
    </source>
</evidence>
<name>A0A840ET41_9ACTN</name>
<protein>
    <submittedName>
        <fullName evidence="2">Lysylphosphatidylglycerol synthetase-like protein (DUF2156 family)</fullName>
    </submittedName>
</protein>
<gene>
    <name evidence="2" type="ORF">BKA16_000015</name>
</gene>
<keyword evidence="1" id="KW-0812">Transmembrane</keyword>
<sequence>MISTDSAAVVRTPASAVVLTALADIVAIGVFVTIGRSSHDEASSLSGFFSTAWPFLVGGAVGWCVTAIVTGSRFRPAQLWPAGVIVWIATVVIGMVLRVVADQGTAVSFIVVATIATGVLLLGWRGVAVAVSRIRR</sequence>
<feature type="transmembrane region" description="Helical" evidence="1">
    <location>
        <begin position="79"/>
        <end position="101"/>
    </location>
</feature>
<dbReference type="RefSeq" id="WP_183368647.1">
    <property type="nucleotide sequence ID" value="NZ_BAABHL010000001.1"/>
</dbReference>
<feature type="transmembrane region" description="Helical" evidence="1">
    <location>
        <begin position="52"/>
        <end position="72"/>
    </location>
</feature>
<dbReference type="AlphaFoldDB" id="A0A840ET41"/>
<evidence type="ECO:0000313" key="2">
    <source>
        <dbReference type="EMBL" id="MBB4133463.1"/>
    </source>
</evidence>